<gene>
    <name evidence="3" type="ORF">FMM05_05115</name>
</gene>
<dbReference type="OrthoDB" id="7631574at2"/>
<dbReference type="PANTHER" id="PTHR44520">
    <property type="entry name" value="RESPONSE REGULATOR RCP1-RELATED"/>
    <property type="match status" value="1"/>
</dbReference>
<dbReference type="RefSeq" id="WP_143372257.1">
    <property type="nucleotide sequence ID" value="NZ_VJVZ01000002.1"/>
</dbReference>
<organism evidence="3 4">
    <name type="scientific">Flavobacterium zepuense</name>
    <dbReference type="NCBI Taxonomy" id="2593302"/>
    <lineage>
        <taxon>Bacteria</taxon>
        <taxon>Pseudomonadati</taxon>
        <taxon>Bacteroidota</taxon>
        <taxon>Flavobacteriia</taxon>
        <taxon>Flavobacteriales</taxon>
        <taxon>Flavobacteriaceae</taxon>
        <taxon>Flavobacterium</taxon>
    </lineage>
</organism>
<dbReference type="SUPFAM" id="SSF52172">
    <property type="entry name" value="CheY-like"/>
    <property type="match status" value="1"/>
</dbReference>
<dbReference type="Pfam" id="PF00072">
    <property type="entry name" value="Response_reg"/>
    <property type="match status" value="1"/>
</dbReference>
<dbReference type="AlphaFoldDB" id="A0A552V8J1"/>
<reference evidence="3 4" key="1">
    <citation type="submission" date="2019-07" db="EMBL/GenBank/DDBJ databases">
        <title>Flavobacterium sp. nov., isolated from glacier ice.</title>
        <authorList>
            <person name="Liu Q."/>
            <person name="Xin Y.-H."/>
        </authorList>
    </citation>
    <scope>NUCLEOTIDE SEQUENCE [LARGE SCALE GENOMIC DNA]</scope>
    <source>
        <strain evidence="3 4">ZT4R6</strain>
    </source>
</reference>
<sequence>MANRLHVVLADDDDDDRMIFEDAFNQVRIGHTLDMVDDGYALMQYLENATEFPDIIFLDLNMPGKSGKECLKEIRADPKFREVAVAIYSTSASATDLEDTFIAGANIYVKKPSDFLELKKILAHILSISKLYVTDGLNRNNFMMSFLEGPKVRTPKSAIVLPLDIPPDVRLN</sequence>
<evidence type="ECO:0000313" key="4">
    <source>
        <dbReference type="Proteomes" id="UP000320643"/>
    </source>
</evidence>
<protein>
    <submittedName>
        <fullName evidence="3">Response regulator</fullName>
    </submittedName>
</protein>
<accession>A0A552V8J1</accession>
<evidence type="ECO:0000256" key="1">
    <source>
        <dbReference type="PROSITE-ProRule" id="PRU00169"/>
    </source>
</evidence>
<dbReference type="InterPro" id="IPR052893">
    <property type="entry name" value="TCS_response_regulator"/>
</dbReference>
<evidence type="ECO:0000313" key="3">
    <source>
        <dbReference type="EMBL" id="TRW26759.1"/>
    </source>
</evidence>
<comment type="caution">
    <text evidence="3">The sequence shown here is derived from an EMBL/GenBank/DDBJ whole genome shotgun (WGS) entry which is preliminary data.</text>
</comment>
<dbReference type="SMART" id="SM00448">
    <property type="entry name" value="REC"/>
    <property type="match status" value="1"/>
</dbReference>
<proteinExistence type="predicted"/>
<dbReference type="Proteomes" id="UP000320643">
    <property type="component" value="Unassembled WGS sequence"/>
</dbReference>
<dbReference type="InterPro" id="IPR001789">
    <property type="entry name" value="Sig_transdc_resp-reg_receiver"/>
</dbReference>
<feature type="domain" description="Response regulatory" evidence="2">
    <location>
        <begin position="6"/>
        <end position="126"/>
    </location>
</feature>
<keyword evidence="1" id="KW-0597">Phosphoprotein</keyword>
<feature type="modified residue" description="4-aspartylphosphate" evidence="1">
    <location>
        <position position="59"/>
    </location>
</feature>
<dbReference type="PANTHER" id="PTHR44520:SF2">
    <property type="entry name" value="RESPONSE REGULATOR RCP1"/>
    <property type="match status" value="1"/>
</dbReference>
<dbReference type="InterPro" id="IPR011006">
    <property type="entry name" value="CheY-like_superfamily"/>
</dbReference>
<name>A0A552V8J1_9FLAO</name>
<dbReference type="PROSITE" id="PS50110">
    <property type="entry name" value="RESPONSE_REGULATORY"/>
    <property type="match status" value="1"/>
</dbReference>
<dbReference type="EMBL" id="VJVZ01000002">
    <property type="protein sequence ID" value="TRW26759.1"/>
    <property type="molecule type" value="Genomic_DNA"/>
</dbReference>
<evidence type="ECO:0000259" key="2">
    <source>
        <dbReference type="PROSITE" id="PS50110"/>
    </source>
</evidence>
<keyword evidence="4" id="KW-1185">Reference proteome</keyword>
<dbReference type="Gene3D" id="3.40.50.2300">
    <property type="match status" value="1"/>
</dbReference>
<dbReference type="GO" id="GO:0000160">
    <property type="term" value="P:phosphorelay signal transduction system"/>
    <property type="evidence" value="ECO:0007669"/>
    <property type="project" value="InterPro"/>
</dbReference>